<evidence type="ECO:0000313" key="3">
    <source>
        <dbReference type="Proteomes" id="UP000033869"/>
    </source>
</evidence>
<keyword evidence="1" id="KW-1133">Transmembrane helix</keyword>
<dbReference type="AlphaFoldDB" id="A0A0G0Z8F0"/>
<reference evidence="2 3" key="1">
    <citation type="journal article" date="2015" name="Nature">
        <title>rRNA introns, odd ribosomes, and small enigmatic genomes across a large radiation of phyla.</title>
        <authorList>
            <person name="Brown C.T."/>
            <person name="Hug L.A."/>
            <person name="Thomas B.C."/>
            <person name="Sharon I."/>
            <person name="Castelle C.J."/>
            <person name="Singh A."/>
            <person name="Wilkins M.J."/>
            <person name="Williams K.H."/>
            <person name="Banfield J.F."/>
        </authorList>
    </citation>
    <scope>NUCLEOTIDE SEQUENCE [LARGE SCALE GENOMIC DNA]</scope>
</reference>
<accession>A0A0G0Z8F0</accession>
<gene>
    <name evidence="2" type="ORF">UU65_C0002G0091</name>
</gene>
<keyword evidence="1" id="KW-0472">Membrane</keyword>
<protein>
    <recommendedName>
        <fullName evidence="4">Type 4 fimbrial biogenesis protein PilX N-terminal domain-containing protein</fullName>
    </recommendedName>
</protein>
<dbReference type="EMBL" id="LCBL01000002">
    <property type="protein sequence ID" value="KKS09313.1"/>
    <property type="molecule type" value="Genomic_DNA"/>
</dbReference>
<evidence type="ECO:0000313" key="2">
    <source>
        <dbReference type="EMBL" id="KKS09313.1"/>
    </source>
</evidence>
<organism evidence="2 3">
    <name type="scientific">candidate division CPR2 bacterium GW2011_GWC1_41_48</name>
    <dbReference type="NCBI Taxonomy" id="1618344"/>
    <lineage>
        <taxon>Bacteria</taxon>
        <taxon>Bacteria division CPR2</taxon>
    </lineage>
</organism>
<keyword evidence="1" id="KW-0812">Transmembrane</keyword>
<comment type="caution">
    <text evidence="2">The sequence shown here is derived from an EMBL/GenBank/DDBJ whole genome shotgun (WGS) entry which is preliminary data.</text>
</comment>
<proteinExistence type="predicted"/>
<feature type="transmembrane region" description="Helical" evidence="1">
    <location>
        <begin position="12"/>
        <end position="37"/>
    </location>
</feature>
<evidence type="ECO:0008006" key="4">
    <source>
        <dbReference type="Google" id="ProtNLM"/>
    </source>
</evidence>
<name>A0A0G0Z8F0_UNCC2</name>
<evidence type="ECO:0000256" key="1">
    <source>
        <dbReference type="SAM" id="Phobius"/>
    </source>
</evidence>
<dbReference type="Proteomes" id="UP000033869">
    <property type="component" value="Unassembled WGS sequence"/>
</dbReference>
<sequence>MENRVMSQKNKGAALLWAIIFIGALSIVIANLAVMTYNESRLTSNSDLSYKAYAAAQSGIDYGLFKIREEIAESGIQNFDSSVAPLVYTFWNGTPIIDEDEQETKVEVTWTKELDLSNPCPDCKPKITVDSVATVTAGEKTAKRRLQVIHDYKRTIQAVTFENGNADINTLNTELKDRLNAIVTVDIYNPPSVNPPAIPLEDRGDKPEFKLTFNKKGGIPIEMVINADKYNGAVLQSDKNYRWRFNYVGGAGVLATLEEASDIDIDLNPGTVCDVNLNPGTKCERRWKCGAEESFFEEDKNTDFWTKNQNELASISINPNGTVAGDQNNHYLLVINGQIDNIVGIGRESIQN</sequence>